<dbReference type="GO" id="GO:0050660">
    <property type="term" value="F:flavin adenine dinucleotide binding"/>
    <property type="evidence" value="ECO:0007669"/>
    <property type="project" value="InterPro"/>
</dbReference>
<dbReference type="AlphaFoldDB" id="A0AAW0VMU1"/>
<keyword evidence="4" id="KW-0560">Oxidoreductase</keyword>
<keyword evidence="2" id="KW-0285">Flavoprotein</keyword>
<evidence type="ECO:0000313" key="6">
    <source>
        <dbReference type="Proteomes" id="UP000230249"/>
    </source>
</evidence>
<evidence type="ECO:0000256" key="3">
    <source>
        <dbReference type="ARBA" id="ARBA00022827"/>
    </source>
</evidence>
<reference evidence="5 6" key="1">
    <citation type="journal article" date="2017" name="Clin. Infect. Dis.">
        <title>Simultaneous emergence of multidrug-resistant Candida auris on 3 continents confirmed by whole-genome sequencing and epidemiological analyses.</title>
        <authorList>
            <person name="Lockhart S.R."/>
            <person name="Etienne K.A."/>
            <person name="Vallabhaneni S."/>
            <person name="Farooqi J."/>
            <person name="Chowdhary A."/>
            <person name="Govender N.P."/>
            <person name="Colombo A.L."/>
            <person name="Calvo B."/>
            <person name="Cuomo C.A."/>
            <person name="Desjardins C.A."/>
            <person name="Berkow E.L."/>
            <person name="Castanheira M."/>
            <person name="Magobo R.E."/>
            <person name="Jabeen K."/>
            <person name="Asghar R.J."/>
            <person name="Meis J.F."/>
            <person name="Jackson B."/>
            <person name="Chiller T."/>
            <person name="Litvintseva A.P."/>
        </authorList>
    </citation>
    <scope>NUCLEOTIDE SEQUENCE [LARGE SCALE GENOMIC DNA]</scope>
    <source>
        <strain evidence="5 6">B8441</strain>
    </source>
</reference>
<dbReference type="InterPro" id="IPR036188">
    <property type="entry name" value="FAD/NAD-bd_sf"/>
</dbReference>
<organism evidence="5 6">
    <name type="scientific">Candidozyma auris</name>
    <name type="common">Yeast</name>
    <name type="synonym">Candida auris</name>
    <dbReference type="NCBI Taxonomy" id="498019"/>
    <lineage>
        <taxon>Eukaryota</taxon>
        <taxon>Fungi</taxon>
        <taxon>Dikarya</taxon>
        <taxon>Ascomycota</taxon>
        <taxon>Saccharomycotina</taxon>
        <taxon>Pichiomycetes</taxon>
        <taxon>Metschnikowiaceae</taxon>
        <taxon>Candidozyma</taxon>
    </lineage>
</organism>
<dbReference type="Gene3D" id="3.50.50.60">
    <property type="entry name" value="FAD/NAD(P)-binding domain"/>
    <property type="match status" value="2"/>
</dbReference>
<sequence length="547" mass="62351">MSILHNPRHSHEDPNLYRAKYEDTIEVLGPNVEFYQDTTKPVEHTSSKVGIIGAGFGGITASLMCKRKWKTEDFMIFDKHQEFGGTWWANTYPGCASDIPALWYSIFCELNDNWSTLRPPQYEMEEYILNVVKKYDLRSHARLGVVVHEAIWNEESGTWLLKGSHIKTGQMFEHTCQILLSCSGGLVYPNQLKAPGLENFKGKYMHSALWDHSVPIKGKRIVVVGNGSSAAQVVPALVDDCDAAHVTQVFRSKHWISPPPPYFVHLLYHYLRRTRIGLIFVRWFIALAAEMRYPLFQGDGLFAKLLRSLNQWQCKKYVRKYAPEYYDKIIPDFKLGCKRLIFDYKYIPSLRNPKIELNDSGIDHITADTVYFKDGTKTKADVIVACTGYSVPKAFFNGVKLIGRKGINIQEMWKHEGVSAYKTHMVRDAPNFFFFAGPNSATGHSSVVSAIENAAAWVGKVARPIVEGKSKAVSVSRSAYYKWYEITQNQLSKAVFGTPFGGCHSWYTTDDYNPTTYPFSQVHYFIKSRIFGTKDLTYEPVDDKKNV</sequence>
<dbReference type="GO" id="GO:0050661">
    <property type="term" value="F:NADP binding"/>
    <property type="evidence" value="ECO:0007669"/>
    <property type="project" value="InterPro"/>
</dbReference>
<dbReference type="Pfam" id="PF00743">
    <property type="entry name" value="FMO-like"/>
    <property type="match status" value="1"/>
</dbReference>
<dbReference type="InterPro" id="IPR051209">
    <property type="entry name" value="FAD-bind_Monooxygenase_sf"/>
</dbReference>
<keyword evidence="6" id="KW-1185">Reference proteome</keyword>
<dbReference type="SUPFAM" id="SSF51905">
    <property type="entry name" value="FAD/NAD(P)-binding domain"/>
    <property type="match status" value="2"/>
</dbReference>
<dbReference type="GO" id="GO:0004499">
    <property type="term" value="F:N,N-dimethylaniline monooxygenase activity"/>
    <property type="evidence" value="ECO:0007669"/>
    <property type="project" value="InterPro"/>
</dbReference>
<evidence type="ECO:0000256" key="2">
    <source>
        <dbReference type="ARBA" id="ARBA00022630"/>
    </source>
</evidence>
<comment type="caution">
    <text evidence="5">The sequence shown here is derived from an EMBL/GenBank/DDBJ whole genome shotgun (WGS) entry which is preliminary data.</text>
</comment>
<name>A0AAW0VMU1_CANAR</name>
<evidence type="ECO:0000256" key="1">
    <source>
        <dbReference type="ARBA" id="ARBA00010139"/>
    </source>
</evidence>
<comment type="similarity">
    <text evidence="1">Belongs to the FAD-binding monooxygenase family.</text>
</comment>
<dbReference type="EMBL" id="PEKT03000001">
    <property type="protein sequence ID" value="KAK8443205.1"/>
    <property type="molecule type" value="Genomic_DNA"/>
</dbReference>
<dbReference type="InterPro" id="IPR020946">
    <property type="entry name" value="Flavin_mOase-like"/>
</dbReference>
<evidence type="ECO:0000313" key="5">
    <source>
        <dbReference type="EMBL" id="KAK8443205.1"/>
    </source>
</evidence>
<accession>A0AAW0VMU1</accession>
<reference evidence="5 6" key="2">
    <citation type="journal article" date="2018" name="Nat. Commun.">
        <title>Genomic insights into multidrug-resistance, mating and virulence in Candida auris and related emerging species.</title>
        <authorList>
            <person name="Munoz J.F."/>
            <person name="Gade L."/>
            <person name="Chow N.A."/>
            <person name="Loparev V.N."/>
            <person name="Juieng P."/>
            <person name="Berkow E.L."/>
            <person name="Farrer R.A."/>
            <person name="Litvintseva A.P."/>
            <person name="Cuomo C.A."/>
        </authorList>
    </citation>
    <scope>GENOME REANNOTATION</scope>
    <source>
        <strain evidence="5 6">B8441</strain>
    </source>
</reference>
<gene>
    <name evidence="5" type="ORF">B9J08_01567</name>
</gene>
<dbReference type="PANTHER" id="PTHR42877:SF5">
    <property type="entry name" value="L-ORNITHINE N(5)-MONOOXYGENASE-RELATED"/>
    <property type="match status" value="1"/>
</dbReference>
<dbReference type="Proteomes" id="UP000230249">
    <property type="component" value="Unassembled WGS sequence"/>
</dbReference>
<dbReference type="PANTHER" id="PTHR42877">
    <property type="entry name" value="L-ORNITHINE N(5)-MONOOXYGENASE-RELATED"/>
    <property type="match status" value="1"/>
</dbReference>
<keyword evidence="3" id="KW-0274">FAD</keyword>
<protein>
    <submittedName>
        <fullName evidence="5">Uncharacterized protein</fullName>
    </submittedName>
</protein>
<proteinExistence type="inferred from homology"/>
<evidence type="ECO:0000256" key="4">
    <source>
        <dbReference type="ARBA" id="ARBA00023002"/>
    </source>
</evidence>